<dbReference type="AlphaFoldDB" id="A0A1I0ERN3"/>
<accession>A0A1I0ERN3</accession>
<gene>
    <name evidence="1" type="ORF">SAMN05216197_114106</name>
</gene>
<dbReference type="EMBL" id="FOHW01000014">
    <property type="protein sequence ID" value="SET47987.1"/>
    <property type="molecule type" value="Genomic_DNA"/>
</dbReference>
<sequence>MSKENRIYFEGELLQELKGIAVSEISIKVLKSGIRFIYDKKVVAELDFQYLVKSNAYILNGRVFGGPIFECSSKIDPPYKSHLFSDACFAFTTSGRQDKKFSDNVYGSIYLPPPEEVGSVCKRIRNSFESYYIPMVTGCIVPGPRTIEDVLHSPTDYAYPAVFIHCAVACNPEIISEEVVEKIKSNKKIIRNKSFDLELIEGVLGPLGSGQDFS</sequence>
<dbReference type="RefSeq" id="WP_074889661.1">
    <property type="nucleotide sequence ID" value="NZ_FOHW01000014.1"/>
</dbReference>
<evidence type="ECO:0000313" key="1">
    <source>
        <dbReference type="EMBL" id="SET47987.1"/>
    </source>
</evidence>
<proteinExistence type="predicted"/>
<dbReference type="OrthoDB" id="7065152at2"/>
<protein>
    <submittedName>
        <fullName evidence="1">Uncharacterized protein</fullName>
    </submittedName>
</protein>
<organism evidence="1 2">
    <name type="scientific">Pseudomonas graminis</name>
    <dbReference type="NCBI Taxonomy" id="158627"/>
    <lineage>
        <taxon>Bacteria</taxon>
        <taxon>Pseudomonadati</taxon>
        <taxon>Pseudomonadota</taxon>
        <taxon>Gammaproteobacteria</taxon>
        <taxon>Pseudomonadales</taxon>
        <taxon>Pseudomonadaceae</taxon>
        <taxon>Pseudomonas</taxon>
    </lineage>
</organism>
<evidence type="ECO:0000313" key="2">
    <source>
        <dbReference type="Proteomes" id="UP000182332"/>
    </source>
</evidence>
<dbReference type="Proteomes" id="UP000182332">
    <property type="component" value="Unassembled WGS sequence"/>
</dbReference>
<name>A0A1I0ERN3_9PSED</name>
<reference evidence="1 2" key="1">
    <citation type="submission" date="2016-10" db="EMBL/GenBank/DDBJ databases">
        <authorList>
            <person name="de Groot N.N."/>
        </authorList>
    </citation>
    <scope>NUCLEOTIDE SEQUENCE [LARGE SCALE GENOMIC DNA]</scope>
    <source>
        <strain evidence="1 2">DSM 11363</strain>
    </source>
</reference>